<keyword evidence="3" id="KW-1003">Cell membrane</keyword>
<keyword evidence="9" id="KW-1185">Reference proteome</keyword>
<evidence type="ECO:0000256" key="3">
    <source>
        <dbReference type="ARBA" id="ARBA00022475"/>
    </source>
</evidence>
<dbReference type="Proteomes" id="UP001269819">
    <property type="component" value="Unassembled WGS sequence"/>
</dbReference>
<accession>A0ABU3VZL7</accession>
<evidence type="ECO:0000313" key="8">
    <source>
        <dbReference type="EMBL" id="MDV2079732.1"/>
    </source>
</evidence>
<comment type="caution">
    <text evidence="8">The sequence shown here is derived from an EMBL/GenBank/DDBJ whole genome shotgun (WGS) entry which is preliminary data.</text>
</comment>
<organism evidence="8 9">
    <name type="scientific">Marinobacter xestospongiae</name>
    <dbReference type="NCBI Taxonomy" id="994319"/>
    <lineage>
        <taxon>Bacteria</taxon>
        <taxon>Pseudomonadati</taxon>
        <taxon>Pseudomonadota</taxon>
        <taxon>Gammaproteobacteria</taxon>
        <taxon>Pseudomonadales</taxon>
        <taxon>Marinobacteraceae</taxon>
        <taxon>Marinobacter</taxon>
    </lineage>
</organism>
<feature type="transmembrane region" description="Helical" evidence="7">
    <location>
        <begin position="317"/>
        <end position="338"/>
    </location>
</feature>
<evidence type="ECO:0000256" key="5">
    <source>
        <dbReference type="ARBA" id="ARBA00022989"/>
    </source>
</evidence>
<dbReference type="CDD" id="cd13127">
    <property type="entry name" value="MATE_tuaB_like"/>
    <property type="match status" value="1"/>
</dbReference>
<feature type="transmembrane region" description="Helical" evidence="7">
    <location>
        <begin position="40"/>
        <end position="65"/>
    </location>
</feature>
<keyword evidence="5 7" id="KW-1133">Transmembrane helix</keyword>
<feature type="transmembrane region" description="Helical" evidence="7">
    <location>
        <begin position="16"/>
        <end position="34"/>
    </location>
</feature>
<proteinExistence type="inferred from homology"/>
<feature type="transmembrane region" description="Helical" evidence="7">
    <location>
        <begin position="144"/>
        <end position="162"/>
    </location>
</feature>
<feature type="transmembrane region" description="Helical" evidence="7">
    <location>
        <begin position="77"/>
        <end position="97"/>
    </location>
</feature>
<name>A0ABU3VZL7_9GAMM</name>
<feature type="transmembrane region" description="Helical" evidence="7">
    <location>
        <begin position="109"/>
        <end position="132"/>
    </location>
</feature>
<protein>
    <submittedName>
        <fullName evidence="8">Lipopolysaccharide biosynthesis protein</fullName>
    </submittedName>
</protein>
<evidence type="ECO:0000256" key="2">
    <source>
        <dbReference type="ARBA" id="ARBA00007430"/>
    </source>
</evidence>
<dbReference type="RefSeq" id="WP_316974232.1">
    <property type="nucleotide sequence ID" value="NZ_JAWIIJ010000009.1"/>
</dbReference>
<keyword evidence="4 7" id="KW-0812">Transmembrane</keyword>
<dbReference type="PANTHER" id="PTHR30250">
    <property type="entry name" value="PST FAMILY PREDICTED COLANIC ACID TRANSPORTER"/>
    <property type="match status" value="1"/>
</dbReference>
<comment type="subcellular location">
    <subcellularLocation>
        <location evidence="1">Cell membrane</location>
        <topology evidence="1">Multi-pass membrane protein</topology>
    </subcellularLocation>
</comment>
<sequence>MSSIRQAVIYSSAARYSMKLIGLASTMLIARLLTPDEIGTFAIASAIVMIMTEFRMLGAGGYLVREEELTADKVRRALGLTVIISWGLGALILLSAIPVARFYDLEPLAGIFAILALGFFLAPYISIPTSLLSRHMEFRVQFKIRFIGSIVGFVSTIGLILAGFSYYALAWGQTLVALLNFLMLIQLKPRDMVWKPSFRGLGEVASFGVFSSATNFLRKLKVTAPDMIIGKLGTTTQVGMFSRGLGFVEFISQTLMMGVTPVALPYLSKTRREGGDVTQAYLRASVLLGALVIPVLGVASLASLPTIRLFFGLQWDAAAPIATWLAFWGMARCVHWFANDLLLAAGRERIMLVKEALVLSTLVPGIFWAYPYGLEWIGRAFLVAGIAEVLITTLLLRVLFQLHVTDLLRAWLGNGVLLLLCMAATWGIGLWVPFDQDQYWKPILVIALVLPWVWLAGLALLRHPLFDELRGLAGRLRRKR</sequence>
<comment type="similarity">
    <text evidence="2">Belongs to the polysaccharide synthase family.</text>
</comment>
<evidence type="ECO:0000313" key="9">
    <source>
        <dbReference type="Proteomes" id="UP001269819"/>
    </source>
</evidence>
<feature type="transmembrane region" description="Helical" evidence="7">
    <location>
        <begin position="411"/>
        <end position="433"/>
    </location>
</feature>
<feature type="transmembrane region" description="Helical" evidence="7">
    <location>
        <begin position="439"/>
        <end position="461"/>
    </location>
</feature>
<dbReference type="InterPro" id="IPR050833">
    <property type="entry name" value="Poly_Biosynth_Transport"/>
</dbReference>
<keyword evidence="6 7" id="KW-0472">Membrane</keyword>
<dbReference type="Pfam" id="PF13440">
    <property type="entry name" value="Polysacc_synt_3"/>
    <property type="match status" value="1"/>
</dbReference>
<evidence type="ECO:0000256" key="7">
    <source>
        <dbReference type="SAM" id="Phobius"/>
    </source>
</evidence>
<feature type="transmembrane region" description="Helical" evidence="7">
    <location>
        <begin position="280"/>
        <end position="305"/>
    </location>
</feature>
<gene>
    <name evidence="8" type="ORF">RYS15_13665</name>
</gene>
<evidence type="ECO:0000256" key="4">
    <source>
        <dbReference type="ARBA" id="ARBA00022692"/>
    </source>
</evidence>
<feature type="transmembrane region" description="Helical" evidence="7">
    <location>
        <begin position="376"/>
        <end position="399"/>
    </location>
</feature>
<feature type="transmembrane region" description="Helical" evidence="7">
    <location>
        <begin position="250"/>
        <end position="268"/>
    </location>
</feature>
<evidence type="ECO:0000256" key="1">
    <source>
        <dbReference type="ARBA" id="ARBA00004651"/>
    </source>
</evidence>
<dbReference type="EMBL" id="JAWIIJ010000009">
    <property type="protein sequence ID" value="MDV2079732.1"/>
    <property type="molecule type" value="Genomic_DNA"/>
</dbReference>
<feature type="transmembrane region" description="Helical" evidence="7">
    <location>
        <begin position="350"/>
        <end position="370"/>
    </location>
</feature>
<reference evidence="8 9" key="1">
    <citation type="submission" date="2023-10" db="EMBL/GenBank/DDBJ databases">
        <title>Characteristics and mechanism of a salt-tolerant marine origin heterotrophic nitrifying- aerobic denitrifying bacteria Marinobacter xestospongiae HN1.</title>
        <authorList>
            <person name="Qi R."/>
        </authorList>
    </citation>
    <scope>NUCLEOTIDE SEQUENCE [LARGE SCALE GENOMIC DNA]</scope>
    <source>
        <strain evidence="8 9">HN1</strain>
    </source>
</reference>
<evidence type="ECO:0000256" key="6">
    <source>
        <dbReference type="ARBA" id="ARBA00023136"/>
    </source>
</evidence>
<dbReference type="PANTHER" id="PTHR30250:SF10">
    <property type="entry name" value="LIPOPOLYSACCHARIDE BIOSYNTHESIS PROTEIN WZXC"/>
    <property type="match status" value="1"/>
</dbReference>